<dbReference type="SUPFAM" id="SSF56601">
    <property type="entry name" value="beta-lactamase/transpeptidase-like"/>
    <property type="match status" value="1"/>
</dbReference>
<dbReference type="InterPro" id="IPR001466">
    <property type="entry name" value="Beta-lactam-related"/>
</dbReference>
<organism evidence="3 4">
    <name type="scientific">Streptomyces cavernicola</name>
    <dbReference type="NCBI Taxonomy" id="3043613"/>
    <lineage>
        <taxon>Bacteria</taxon>
        <taxon>Bacillati</taxon>
        <taxon>Actinomycetota</taxon>
        <taxon>Actinomycetes</taxon>
        <taxon>Kitasatosporales</taxon>
        <taxon>Streptomycetaceae</taxon>
        <taxon>Streptomyces</taxon>
    </lineage>
</organism>
<keyword evidence="4" id="KW-1185">Reference proteome</keyword>
<keyword evidence="3" id="KW-0378">Hydrolase</keyword>
<dbReference type="EMBL" id="JASCIQ010000030">
    <property type="protein sequence ID" value="MDI3407245.1"/>
    <property type="molecule type" value="Genomic_DNA"/>
</dbReference>
<dbReference type="InterPro" id="IPR012338">
    <property type="entry name" value="Beta-lactam/transpept-like"/>
</dbReference>
<name>A0ABT6SGF7_9ACTN</name>
<protein>
    <submittedName>
        <fullName evidence="3">Serine hydrolase</fullName>
    </submittedName>
</protein>
<dbReference type="Proteomes" id="UP001223978">
    <property type="component" value="Unassembled WGS sequence"/>
</dbReference>
<proteinExistence type="predicted"/>
<feature type="region of interest" description="Disordered" evidence="1">
    <location>
        <begin position="38"/>
        <end position="63"/>
    </location>
</feature>
<evidence type="ECO:0000313" key="3">
    <source>
        <dbReference type="EMBL" id="MDI3407245.1"/>
    </source>
</evidence>
<gene>
    <name evidence="3" type="ORF">QIS96_25975</name>
</gene>
<sequence length="78" mass="8671">MHYLVLAILIEEVTGETYEHQAETRVFRPVGMGRTSFPEGAEPYMPGLDADAAGNGHLVRRPPRPWFRTSATLSRATS</sequence>
<evidence type="ECO:0000259" key="2">
    <source>
        <dbReference type="Pfam" id="PF00144"/>
    </source>
</evidence>
<feature type="domain" description="Beta-lactamase-related" evidence="2">
    <location>
        <begin position="3"/>
        <end position="65"/>
    </location>
</feature>
<accession>A0ABT6SGF7</accession>
<comment type="caution">
    <text evidence="3">The sequence shown here is derived from an EMBL/GenBank/DDBJ whole genome shotgun (WGS) entry which is preliminary data.</text>
</comment>
<reference evidence="3 4" key="1">
    <citation type="submission" date="2023-05" db="EMBL/GenBank/DDBJ databases">
        <title>Draft genome sequence of Streptomyces sp. B-S-A6 isolated from a cave soil in Thailand.</title>
        <authorList>
            <person name="Chamroensaksri N."/>
            <person name="Muangham S."/>
        </authorList>
    </citation>
    <scope>NUCLEOTIDE SEQUENCE [LARGE SCALE GENOMIC DNA]</scope>
    <source>
        <strain evidence="3 4">B-S-A6</strain>
    </source>
</reference>
<dbReference type="GO" id="GO:0016787">
    <property type="term" value="F:hydrolase activity"/>
    <property type="evidence" value="ECO:0007669"/>
    <property type="project" value="UniProtKB-KW"/>
</dbReference>
<dbReference type="Pfam" id="PF00144">
    <property type="entry name" value="Beta-lactamase"/>
    <property type="match status" value="1"/>
</dbReference>
<evidence type="ECO:0000256" key="1">
    <source>
        <dbReference type="SAM" id="MobiDB-lite"/>
    </source>
</evidence>
<evidence type="ECO:0000313" key="4">
    <source>
        <dbReference type="Proteomes" id="UP001223978"/>
    </source>
</evidence>
<dbReference type="Gene3D" id="3.40.710.10">
    <property type="entry name" value="DD-peptidase/beta-lactamase superfamily"/>
    <property type="match status" value="1"/>
</dbReference>